<keyword evidence="6" id="KW-1185">Reference proteome</keyword>
<keyword evidence="1" id="KW-0645">Protease</keyword>
<name>D0L045_HALNC</name>
<organism evidence="5 6">
    <name type="scientific">Halothiobacillus neapolitanus (strain ATCC 23641 / DSM 15147 / CIP 104769 / NCIMB 8539 / c2)</name>
    <name type="common">Thiobacillus neapolitanus</name>
    <dbReference type="NCBI Taxonomy" id="555778"/>
    <lineage>
        <taxon>Bacteria</taxon>
        <taxon>Pseudomonadati</taxon>
        <taxon>Pseudomonadota</taxon>
        <taxon>Gammaproteobacteria</taxon>
        <taxon>Chromatiales</taxon>
        <taxon>Halothiobacillaceae</taxon>
        <taxon>Halothiobacillus</taxon>
    </lineage>
</organism>
<dbReference type="AlphaFoldDB" id="D0L045"/>
<dbReference type="OrthoDB" id="9807498at2"/>
<dbReference type="PANTHER" id="PTHR30217:SF6">
    <property type="entry name" value="TRNA HYDROXYLATION PROTEIN P"/>
    <property type="match status" value="1"/>
</dbReference>
<dbReference type="MEROPS" id="U32.002"/>
<protein>
    <submittedName>
        <fullName evidence="5">Peptidase U32</fullName>
    </submittedName>
</protein>
<gene>
    <name evidence="5" type="ordered locus">Hneap_1232</name>
</gene>
<feature type="domain" description="Peptidase family U32 C-terminal" evidence="4">
    <location>
        <begin position="379"/>
        <end position="448"/>
    </location>
</feature>
<evidence type="ECO:0000259" key="4">
    <source>
        <dbReference type="Pfam" id="PF16325"/>
    </source>
</evidence>
<keyword evidence="2" id="KW-0378">Hydrolase</keyword>
<dbReference type="eggNOG" id="COG0826">
    <property type="taxonomic scope" value="Bacteria"/>
</dbReference>
<dbReference type="InterPro" id="IPR051454">
    <property type="entry name" value="RNA/ubiquinone_mod_enzymes"/>
</dbReference>
<comment type="similarity">
    <text evidence="3">Belongs to the peptidase U32 family.</text>
</comment>
<dbReference type="Pfam" id="PF16325">
    <property type="entry name" value="Peptidase_U32_C"/>
    <property type="match status" value="1"/>
</dbReference>
<proteinExistence type="inferred from homology"/>
<dbReference type="RefSeq" id="WP_012824102.1">
    <property type="nucleotide sequence ID" value="NC_013422.1"/>
</dbReference>
<dbReference type="Gene3D" id="2.40.30.10">
    <property type="entry name" value="Translation factors"/>
    <property type="match status" value="1"/>
</dbReference>
<dbReference type="NCBIfam" id="NF011996">
    <property type="entry name" value="PRK15452.1"/>
    <property type="match status" value="1"/>
</dbReference>
<sequence length="469" mass="52269">MKAPELLSPAGTLKSMRYAFAYGADAVYAGLPRYSLRVRNNDFLEDNLRIGIDEAHAAGKQFFMTVNLSPHNAKLRTFIKDMTPLVEMQPDAFIMADPGLIMMVRQQWPDLPIHLSVQANTVNWATVQFWKNAGISRVILSRELSLDEISEIRDRCPDMELEVFVHGALCIAYSGRCLLSGYFNHRDPNQGTCTNACRWEYKTEAATEDLSGVYRPAESSIIPLDAVGGTTALEGFDFSGAEQSFGPTGSDNRHPKANDVYFIEEPNRPGELMPIEEDEHGTYILNSRDLRAVEHVQALTRIGVDCLKIEGRTKSHYYVARTAQVYRQAIDDAVAGRPFDPNLIAELDNLAHRGYTDGFFERHHTKEYQNYIEGVSKHREQQFVGEITSVQGDWAEVDIKNKLAVGDSVTFMLPDGNRIEQLADMQTLEGASMTEAPGGGYKVRLKLPAGAGAFGDRLKYGLIAKHLNG</sequence>
<dbReference type="EMBL" id="CP001801">
    <property type="protein sequence ID" value="ACX96068.1"/>
    <property type="molecule type" value="Genomic_DNA"/>
</dbReference>
<evidence type="ECO:0000313" key="6">
    <source>
        <dbReference type="Proteomes" id="UP000009102"/>
    </source>
</evidence>
<evidence type="ECO:0000256" key="3">
    <source>
        <dbReference type="ARBA" id="ARBA00038374"/>
    </source>
</evidence>
<dbReference type="HOGENOM" id="CLU_011540_0_2_6"/>
<dbReference type="KEGG" id="hna:Hneap_1232"/>
<dbReference type="Pfam" id="PF01136">
    <property type="entry name" value="Peptidase_U32"/>
    <property type="match status" value="1"/>
</dbReference>
<dbReference type="STRING" id="555778.Hneap_1232"/>
<dbReference type="GO" id="GO:0006508">
    <property type="term" value="P:proteolysis"/>
    <property type="evidence" value="ECO:0007669"/>
    <property type="project" value="UniProtKB-KW"/>
</dbReference>
<dbReference type="InterPro" id="IPR032525">
    <property type="entry name" value="Peptidase_U32_C"/>
</dbReference>
<evidence type="ECO:0000256" key="1">
    <source>
        <dbReference type="ARBA" id="ARBA00022670"/>
    </source>
</evidence>
<dbReference type="InterPro" id="IPR001539">
    <property type="entry name" value="Peptidase_U32"/>
</dbReference>
<evidence type="ECO:0000313" key="5">
    <source>
        <dbReference type="EMBL" id="ACX96068.1"/>
    </source>
</evidence>
<evidence type="ECO:0000256" key="2">
    <source>
        <dbReference type="ARBA" id="ARBA00022801"/>
    </source>
</evidence>
<dbReference type="GO" id="GO:0005829">
    <property type="term" value="C:cytosol"/>
    <property type="evidence" value="ECO:0007669"/>
    <property type="project" value="TreeGrafter"/>
</dbReference>
<dbReference type="PANTHER" id="PTHR30217">
    <property type="entry name" value="PEPTIDASE U32 FAMILY"/>
    <property type="match status" value="1"/>
</dbReference>
<reference evidence="5 6" key="1">
    <citation type="submission" date="2009-10" db="EMBL/GenBank/DDBJ databases">
        <title>Complete sequence of Halothiobacillus neapolitanus c2.</title>
        <authorList>
            <consortium name="US DOE Joint Genome Institute"/>
            <person name="Lucas S."/>
            <person name="Copeland A."/>
            <person name="Lapidus A."/>
            <person name="Glavina del Rio T."/>
            <person name="Tice H."/>
            <person name="Bruce D."/>
            <person name="Goodwin L."/>
            <person name="Pitluck S."/>
            <person name="Davenport K."/>
            <person name="Brettin T."/>
            <person name="Detter J.C."/>
            <person name="Han C."/>
            <person name="Tapia R."/>
            <person name="Larimer F."/>
            <person name="Land M."/>
            <person name="Hauser L."/>
            <person name="Kyrpides N."/>
            <person name="Mikhailova N."/>
            <person name="Kerfeld C."/>
            <person name="Cannon G."/>
            <person name="Heinhort S."/>
        </authorList>
    </citation>
    <scope>NUCLEOTIDE SEQUENCE [LARGE SCALE GENOMIC DNA]</scope>
    <source>
        <strain evidence="6">ATCC 23641 / c2</strain>
    </source>
</reference>
<dbReference type="PROSITE" id="PS01276">
    <property type="entry name" value="PEPTIDASE_U32"/>
    <property type="match status" value="1"/>
</dbReference>
<accession>D0L045</accession>
<dbReference type="GO" id="GO:0008233">
    <property type="term" value="F:peptidase activity"/>
    <property type="evidence" value="ECO:0007669"/>
    <property type="project" value="UniProtKB-KW"/>
</dbReference>
<dbReference type="Proteomes" id="UP000009102">
    <property type="component" value="Chromosome"/>
</dbReference>